<gene>
    <name evidence="3" type="ORF">CLV35_3647</name>
</gene>
<dbReference type="SMART" id="SM00710">
    <property type="entry name" value="PbH1"/>
    <property type="match status" value="6"/>
</dbReference>
<feature type="compositionally biased region" description="Basic and acidic residues" evidence="1">
    <location>
        <begin position="397"/>
        <end position="416"/>
    </location>
</feature>
<accession>A0A420XKB1</accession>
<keyword evidence="2" id="KW-0732">Signal</keyword>
<dbReference type="OrthoDB" id="505641at2"/>
<name>A0A420XKB1_9ACTN</name>
<dbReference type="AlphaFoldDB" id="A0A420XKB1"/>
<feature type="compositionally biased region" description="Polar residues" evidence="1">
    <location>
        <begin position="385"/>
        <end position="396"/>
    </location>
</feature>
<evidence type="ECO:0000256" key="2">
    <source>
        <dbReference type="SAM" id="SignalP"/>
    </source>
</evidence>
<sequence>MKPRVLPTLLACAAMAATTLSAAAAPAYASTTLKPGADVLKALGSAKKGTTITLASGSWSALWLDKWTTKKLDLTGVTLRGASRTGVVVHGLTLKGVKGLTVTNLTLANSSSAPESVVRISDGSSHLVFDHVTVKPKAHSGFDIWKKTSYVTVRASIVDGRGVTGKLATNGTARAISVNGAPYDLGSWPSNLTFSGNDLFGAGSDIITIAGGKHVVISGNRIHDPQKNADHNDGIQSVGSDDLKIVGNRFWAPGPNGPDQAIMLGPNRSVSTLRVSGTYIADNLVTAWRGSGINLVSTKATRVINNTVGAMGTSGSRGSSLVKSGNSGLQVVNNILFKVYGSGAVARQDHNCIADGATSKDIKTSSPGYDTGNDFKLLASSRCRNNADSSAATKTDVGNRSRDAKPDRGAWEYVGK</sequence>
<reference evidence="3 4" key="1">
    <citation type="submission" date="2018-10" db="EMBL/GenBank/DDBJ databases">
        <title>Genomic Encyclopedia of Archaeal and Bacterial Type Strains, Phase II (KMG-II): from individual species to whole genera.</title>
        <authorList>
            <person name="Goeker M."/>
        </authorList>
    </citation>
    <scope>NUCLEOTIDE SEQUENCE [LARGE SCALE GENOMIC DNA]</scope>
    <source>
        <strain evidence="3 4">RP-AC37</strain>
    </source>
</reference>
<evidence type="ECO:0000313" key="4">
    <source>
        <dbReference type="Proteomes" id="UP000281955"/>
    </source>
</evidence>
<evidence type="ECO:0000256" key="1">
    <source>
        <dbReference type="SAM" id="MobiDB-lite"/>
    </source>
</evidence>
<organism evidence="3 4">
    <name type="scientific">Motilibacter peucedani</name>
    <dbReference type="NCBI Taxonomy" id="598650"/>
    <lineage>
        <taxon>Bacteria</taxon>
        <taxon>Bacillati</taxon>
        <taxon>Actinomycetota</taxon>
        <taxon>Actinomycetes</taxon>
        <taxon>Motilibacterales</taxon>
        <taxon>Motilibacteraceae</taxon>
        <taxon>Motilibacter</taxon>
    </lineage>
</organism>
<keyword evidence="4" id="KW-1185">Reference proteome</keyword>
<dbReference type="InterPro" id="IPR006626">
    <property type="entry name" value="PbH1"/>
</dbReference>
<dbReference type="InterPro" id="IPR011050">
    <property type="entry name" value="Pectin_lyase_fold/virulence"/>
</dbReference>
<evidence type="ECO:0000313" key="3">
    <source>
        <dbReference type="EMBL" id="RKS68519.1"/>
    </source>
</evidence>
<dbReference type="RefSeq" id="WP_121194898.1">
    <property type="nucleotide sequence ID" value="NZ_RBWV01000016.1"/>
</dbReference>
<keyword evidence="3" id="KW-0456">Lyase</keyword>
<feature type="region of interest" description="Disordered" evidence="1">
    <location>
        <begin position="385"/>
        <end position="416"/>
    </location>
</feature>
<feature type="chain" id="PRO_5038531407" evidence="2">
    <location>
        <begin position="25"/>
        <end position="416"/>
    </location>
</feature>
<dbReference type="SUPFAM" id="SSF51126">
    <property type="entry name" value="Pectin lyase-like"/>
    <property type="match status" value="1"/>
</dbReference>
<dbReference type="EMBL" id="RBWV01000016">
    <property type="protein sequence ID" value="RKS68519.1"/>
    <property type="molecule type" value="Genomic_DNA"/>
</dbReference>
<proteinExistence type="predicted"/>
<dbReference type="Gene3D" id="2.160.20.10">
    <property type="entry name" value="Single-stranded right-handed beta-helix, Pectin lyase-like"/>
    <property type="match status" value="1"/>
</dbReference>
<feature type="signal peptide" evidence="2">
    <location>
        <begin position="1"/>
        <end position="24"/>
    </location>
</feature>
<dbReference type="GO" id="GO:0016829">
    <property type="term" value="F:lyase activity"/>
    <property type="evidence" value="ECO:0007669"/>
    <property type="project" value="UniProtKB-KW"/>
</dbReference>
<dbReference type="InParanoid" id="A0A420XKB1"/>
<comment type="caution">
    <text evidence="3">The sequence shown here is derived from an EMBL/GenBank/DDBJ whole genome shotgun (WGS) entry which is preliminary data.</text>
</comment>
<protein>
    <submittedName>
        <fullName evidence="3">Parallel beta helix pectate lyase-like protein</fullName>
    </submittedName>
</protein>
<dbReference type="Proteomes" id="UP000281955">
    <property type="component" value="Unassembled WGS sequence"/>
</dbReference>
<dbReference type="InterPro" id="IPR012334">
    <property type="entry name" value="Pectin_lyas_fold"/>
</dbReference>